<protein>
    <submittedName>
        <fullName evidence="1">Uncharacterized protein</fullName>
    </submittedName>
</protein>
<proteinExistence type="predicted"/>
<accession>A0A6A6JTT7</accession>
<keyword evidence="2" id="KW-1185">Reference proteome</keyword>
<dbReference type="EMBL" id="ML986486">
    <property type="protein sequence ID" value="KAF2279654.1"/>
    <property type="molecule type" value="Genomic_DNA"/>
</dbReference>
<dbReference type="GeneID" id="54552770"/>
<evidence type="ECO:0000313" key="1">
    <source>
        <dbReference type="EMBL" id="KAF2279654.1"/>
    </source>
</evidence>
<reference evidence="1" key="1">
    <citation type="journal article" date="2020" name="Stud. Mycol.">
        <title>101 Dothideomycetes genomes: a test case for predicting lifestyles and emergence of pathogens.</title>
        <authorList>
            <person name="Haridas S."/>
            <person name="Albert R."/>
            <person name="Binder M."/>
            <person name="Bloem J."/>
            <person name="Labutti K."/>
            <person name="Salamov A."/>
            <person name="Andreopoulos B."/>
            <person name="Baker S."/>
            <person name="Barry K."/>
            <person name="Bills G."/>
            <person name="Bluhm B."/>
            <person name="Cannon C."/>
            <person name="Castanera R."/>
            <person name="Culley D."/>
            <person name="Daum C."/>
            <person name="Ezra D."/>
            <person name="Gonzalez J."/>
            <person name="Henrissat B."/>
            <person name="Kuo A."/>
            <person name="Liang C."/>
            <person name="Lipzen A."/>
            <person name="Lutzoni F."/>
            <person name="Magnuson J."/>
            <person name="Mondo S."/>
            <person name="Nolan M."/>
            <person name="Ohm R."/>
            <person name="Pangilinan J."/>
            <person name="Park H.-J."/>
            <person name="Ramirez L."/>
            <person name="Alfaro M."/>
            <person name="Sun H."/>
            <person name="Tritt A."/>
            <person name="Yoshinaga Y."/>
            <person name="Zwiers L.-H."/>
            <person name="Turgeon B."/>
            <person name="Goodwin S."/>
            <person name="Spatafora J."/>
            <person name="Crous P."/>
            <person name="Grigoriev I."/>
        </authorList>
    </citation>
    <scope>NUCLEOTIDE SEQUENCE</scope>
    <source>
        <strain evidence="1">CBS 379.55</strain>
    </source>
</reference>
<dbReference type="AlphaFoldDB" id="A0A6A6JTT7"/>
<dbReference type="RefSeq" id="XP_033657193.1">
    <property type="nucleotide sequence ID" value="XM_033799595.1"/>
</dbReference>
<evidence type="ECO:0000313" key="2">
    <source>
        <dbReference type="Proteomes" id="UP000800097"/>
    </source>
</evidence>
<sequence length="142" mass="15669">MNPQSNPSLSFTPGPFRSVEGMQINGIPNSWSTPSDNLGAIWKDLPSLHSTGAPIASTVFPGFLRSSIFDSTFSSSYLSGFVSYLEPADGGKEDKKKTEYVWLCCGCKRTWNSYRYQSHCSDPNCGHQRSTCCTIEALPNRK</sequence>
<dbReference type="Proteomes" id="UP000800097">
    <property type="component" value="Unassembled WGS sequence"/>
</dbReference>
<gene>
    <name evidence="1" type="ORF">EI97DRAFT_439970</name>
</gene>
<name>A0A6A6JTT7_WESOR</name>
<organism evidence="1 2">
    <name type="scientific">Westerdykella ornata</name>
    <dbReference type="NCBI Taxonomy" id="318751"/>
    <lineage>
        <taxon>Eukaryota</taxon>
        <taxon>Fungi</taxon>
        <taxon>Dikarya</taxon>
        <taxon>Ascomycota</taxon>
        <taxon>Pezizomycotina</taxon>
        <taxon>Dothideomycetes</taxon>
        <taxon>Pleosporomycetidae</taxon>
        <taxon>Pleosporales</taxon>
        <taxon>Sporormiaceae</taxon>
        <taxon>Westerdykella</taxon>
    </lineage>
</organism>